<dbReference type="Proteomes" id="UP000095287">
    <property type="component" value="Unplaced"/>
</dbReference>
<feature type="transmembrane region" description="Helical" evidence="6">
    <location>
        <begin position="242"/>
        <end position="268"/>
    </location>
</feature>
<keyword evidence="2 6" id="KW-0812">Transmembrane</keyword>
<feature type="transmembrane region" description="Helical" evidence="6">
    <location>
        <begin position="352"/>
        <end position="371"/>
    </location>
</feature>
<evidence type="ECO:0000259" key="7">
    <source>
        <dbReference type="PROSITE" id="PS50262"/>
    </source>
</evidence>
<reference evidence="9" key="1">
    <citation type="submission" date="2016-11" db="UniProtKB">
        <authorList>
            <consortium name="WormBaseParasite"/>
        </authorList>
    </citation>
    <scope>IDENTIFICATION</scope>
</reference>
<feature type="domain" description="G-protein coupled receptors family 1 profile" evidence="7">
    <location>
        <begin position="183"/>
        <end position="462"/>
    </location>
</feature>
<dbReference type="WBParaSite" id="L893_g5993.t1">
    <property type="protein sequence ID" value="L893_g5993.t1"/>
    <property type="gene ID" value="L893_g5993"/>
</dbReference>
<dbReference type="InterPro" id="IPR017452">
    <property type="entry name" value="GPCR_Rhodpsn_7TM"/>
</dbReference>
<sequence length="774" mass="87105">MSRSSASQVVKHPESKIKFDRAKGKQKASAVFCRVGSQLASSSVRSLLRPSERSEVTSSKTVRVANGRQSHMSVRCQVGVRDCTFIRFIRGSFPSFSTALKIHVSEAMDEVPSAGNGSELPEEGFVWGAPPVQIWCFDLIVYYKTIGDAQSKVVLEQLERYSKFSFLVNGVITCALAAFGLIGNATLLYQIRHSRHFSKRLASHLMFLCLWDMLLLLCCLLTYGVISLYYGAYILYLVGSMAYVLFFFQPLASFCVTGTIWQCAAITIERYWAVSRPLQQRTMKAQFSVPRISFLIGFGALILNVCVIPFERSLTECYEITESGFQIRTMITQQDLVNNQYYAILVHLIPDILFRAPLPIVLIACLTVRTLQICRHRTVGHHTFHQQKKNIPFMLTLLNAKFILCNTLYLFNTFIMEVCGYGSKTSSQTEEYDPEAYISSLYLTDISNALLALHSATNWILFCHWPSSRKSDQKNDHTEQSTMLSSGASLSKAAICDKRSAESLLRVLEKSSIAKEALVTLCIANERFAEFVTGEAFTNTKTLAEHPKVAETAATVSSFIGKVLSLFADKTSTLNDIKAICRQVGYDQFDAHIHCSTEQWKLIREEIVRAISSHGTLQRPAIRVYNWVLREIKSGALCASVDASQQWKLIREEIVRAISTHGALQRPAIRVYNWVLREIKSGALCASVDASQQQFRYHKTSMPECPAEQSPKQPLRRISTVIPRLFQQKKNSSPTLTPLTYILPPRQAVFRMKDRAPHPENSRGEVKFSAVSEC</sequence>
<feature type="region of interest" description="Disordered" evidence="5">
    <location>
        <begin position="1"/>
        <end position="25"/>
    </location>
</feature>
<evidence type="ECO:0000256" key="2">
    <source>
        <dbReference type="ARBA" id="ARBA00022692"/>
    </source>
</evidence>
<evidence type="ECO:0000256" key="1">
    <source>
        <dbReference type="ARBA" id="ARBA00004370"/>
    </source>
</evidence>
<feature type="compositionally biased region" description="Basic and acidic residues" evidence="5">
    <location>
        <begin position="11"/>
        <end position="23"/>
    </location>
</feature>
<evidence type="ECO:0000313" key="9">
    <source>
        <dbReference type="WBParaSite" id="L893_g5993.t1"/>
    </source>
</evidence>
<comment type="subcellular location">
    <subcellularLocation>
        <location evidence="1">Membrane</location>
    </subcellularLocation>
</comment>
<dbReference type="PANTHER" id="PTHR46641:SF10">
    <property type="entry name" value="G-PROTEIN COUPLED RECEPTORS FAMILY 1 PROFILE DOMAIN-CONTAINING PROTEIN"/>
    <property type="match status" value="1"/>
</dbReference>
<dbReference type="CDD" id="cd14978">
    <property type="entry name" value="7tmA_FMRFamide_R-like"/>
    <property type="match status" value="1"/>
</dbReference>
<evidence type="ECO:0000313" key="8">
    <source>
        <dbReference type="Proteomes" id="UP000095287"/>
    </source>
</evidence>
<evidence type="ECO:0000256" key="6">
    <source>
        <dbReference type="SAM" id="Phobius"/>
    </source>
</evidence>
<dbReference type="PANTHER" id="PTHR46641">
    <property type="entry name" value="FMRFAMIDE RECEPTOR-RELATED"/>
    <property type="match status" value="1"/>
</dbReference>
<keyword evidence="8" id="KW-1185">Reference proteome</keyword>
<name>A0A1I8AIM8_9BILA</name>
<dbReference type="InterPro" id="IPR052954">
    <property type="entry name" value="GPCR-Ligand_Int"/>
</dbReference>
<organism evidence="8 9">
    <name type="scientific">Steinernema glaseri</name>
    <dbReference type="NCBI Taxonomy" id="37863"/>
    <lineage>
        <taxon>Eukaryota</taxon>
        <taxon>Metazoa</taxon>
        <taxon>Ecdysozoa</taxon>
        <taxon>Nematoda</taxon>
        <taxon>Chromadorea</taxon>
        <taxon>Rhabditida</taxon>
        <taxon>Tylenchina</taxon>
        <taxon>Panagrolaimomorpha</taxon>
        <taxon>Strongyloidoidea</taxon>
        <taxon>Steinernematidae</taxon>
        <taxon>Steinernema</taxon>
    </lineage>
</organism>
<keyword evidence="3 6" id="KW-1133">Transmembrane helix</keyword>
<feature type="transmembrane region" description="Helical" evidence="6">
    <location>
        <begin position="201"/>
        <end position="230"/>
    </location>
</feature>
<accession>A0A1I8AIM8</accession>
<protein>
    <submittedName>
        <fullName evidence="9">G_PROTEIN_RECEP_F1_2 domain-containing protein</fullName>
    </submittedName>
</protein>
<dbReference type="AlphaFoldDB" id="A0A1I8AIM8"/>
<dbReference type="Gene3D" id="1.20.1070.10">
    <property type="entry name" value="Rhodopsin 7-helix transmembrane proteins"/>
    <property type="match status" value="1"/>
</dbReference>
<dbReference type="SUPFAM" id="SSF81321">
    <property type="entry name" value="Family A G protein-coupled receptor-like"/>
    <property type="match status" value="1"/>
</dbReference>
<dbReference type="GO" id="GO:0016020">
    <property type="term" value="C:membrane"/>
    <property type="evidence" value="ECO:0007669"/>
    <property type="project" value="UniProtKB-SubCell"/>
</dbReference>
<evidence type="ECO:0000256" key="4">
    <source>
        <dbReference type="ARBA" id="ARBA00023136"/>
    </source>
</evidence>
<evidence type="ECO:0000256" key="3">
    <source>
        <dbReference type="ARBA" id="ARBA00022989"/>
    </source>
</evidence>
<proteinExistence type="predicted"/>
<feature type="transmembrane region" description="Helical" evidence="6">
    <location>
        <begin position="391"/>
        <end position="411"/>
    </location>
</feature>
<dbReference type="PROSITE" id="PS50262">
    <property type="entry name" value="G_PROTEIN_RECEP_F1_2"/>
    <property type="match status" value="1"/>
</dbReference>
<feature type="transmembrane region" description="Helical" evidence="6">
    <location>
        <begin position="166"/>
        <end position="189"/>
    </location>
</feature>
<evidence type="ECO:0000256" key="5">
    <source>
        <dbReference type="SAM" id="MobiDB-lite"/>
    </source>
</evidence>
<feature type="transmembrane region" description="Helical" evidence="6">
    <location>
        <begin position="289"/>
        <end position="310"/>
    </location>
</feature>
<keyword evidence="4 6" id="KW-0472">Membrane</keyword>